<sequence>MSKFNLGDLLTSIIGYKDFPYPGGFLPDKPGNYKAGEYLYPGEARAEKTHSDLAPCCAKKMLWAGDTSCR</sequence>
<name>A0A5J4QV78_9ZZZZ</name>
<dbReference type="EMBL" id="SNRY01002520">
    <property type="protein sequence ID" value="KAA6324691.1"/>
    <property type="molecule type" value="Genomic_DNA"/>
</dbReference>
<dbReference type="AlphaFoldDB" id="A0A5J4QV78"/>
<accession>A0A5J4QV78</accession>
<organism evidence="1">
    <name type="scientific">termite gut metagenome</name>
    <dbReference type="NCBI Taxonomy" id="433724"/>
    <lineage>
        <taxon>unclassified sequences</taxon>
        <taxon>metagenomes</taxon>
        <taxon>organismal metagenomes</taxon>
    </lineage>
</organism>
<reference evidence="1" key="1">
    <citation type="submission" date="2019-03" db="EMBL/GenBank/DDBJ databases">
        <title>Single cell metagenomics reveals metabolic interactions within the superorganism composed of flagellate Streblomastix strix and complex community of Bacteroidetes bacteria on its surface.</title>
        <authorList>
            <person name="Treitli S.C."/>
            <person name="Kolisko M."/>
            <person name="Husnik F."/>
            <person name="Keeling P."/>
            <person name="Hampl V."/>
        </authorList>
    </citation>
    <scope>NUCLEOTIDE SEQUENCE</scope>
    <source>
        <strain evidence="1">STM</strain>
    </source>
</reference>
<evidence type="ECO:0000313" key="1">
    <source>
        <dbReference type="EMBL" id="KAA6324691.1"/>
    </source>
</evidence>
<protein>
    <submittedName>
        <fullName evidence="1">Uncharacterized protein</fullName>
    </submittedName>
</protein>
<comment type="caution">
    <text evidence="1">The sequence shown here is derived from an EMBL/GenBank/DDBJ whole genome shotgun (WGS) entry which is preliminary data.</text>
</comment>
<gene>
    <name evidence="1" type="ORF">EZS27_026009</name>
</gene>
<proteinExistence type="predicted"/>